<dbReference type="Pfam" id="PF03334">
    <property type="entry name" value="PhaG_MnhG_YufB"/>
    <property type="match status" value="1"/>
</dbReference>
<name>A0A0B0EGM1_9BACT</name>
<evidence type="ECO:0000313" key="3">
    <source>
        <dbReference type="Proteomes" id="UP000030652"/>
    </source>
</evidence>
<dbReference type="GO" id="GO:0015385">
    <property type="term" value="F:sodium:proton antiporter activity"/>
    <property type="evidence" value="ECO:0007669"/>
    <property type="project" value="TreeGrafter"/>
</dbReference>
<feature type="transmembrane region" description="Helical" evidence="1">
    <location>
        <begin position="6"/>
        <end position="26"/>
    </location>
</feature>
<keyword evidence="1" id="KW-0812">Transmembrane</keyword>
<dbReference type="Proteomes" id="UP000030652">
    <property type="component" value="Unassembled WGS sequence"/>
</dbReference>
<dbReference type="NCBIfam" id="TIGR01300">
    <property type="entry name" value="CPA3_mnhG_phaG"/>
    <property type="match status" value="1"/>
</dbReference>
<keyword evidence="1" id="KW-1133">Transmembrane helix</keyword>
<dbReference type="InterPro" id="IPR005133">
    <property type="entry name" value="PhaG_MnhG_YufB"/>
</dbReference>
<gene>
    <name evidence="2" type="primary">mrpG_2</name>
    <name evidence="2" type="ORF">SCABRO_02537</name>
</gene>
<feature type="transmembrane region" description="Helical" evidence="1">
    <location>
        <begin position="47"/>
        <end position="75"/>
    </location>
</feature>
<dbReference type="AlphaFoldDB" id="A0A0B0EGM1"/>
<evidence type="ECO:0000256" key="1">
    <source>
        <dbReference type="SAM" id="Phobius"/>
    </source>
</evidence>
<organism evidence="2 3">
    <name type="scientific">Candidatus Scalindua brodae</name>
    <dbReference type="NCBI Taxonomy" id="237368"/>
    <lineage>
        <taxon>Bacteria</taxon>
        <taxon>Pseudomonadati</taxon>
        <taxon>Planctomycetota</taxon>
        <taxon>Candidatus Brocadiia</taxon>
        <taxon>Candidatus Brocadiales</taxon>
        <taxon>Candidatus Scalinduaceae</taxon>
        <taxon>Candidatus Scalindua</taxon>
    </lineage>
</organism>
<protein>
    <submittedName>
        <fullName evidence="2">Na(+)/H(+) antiporter subunit G</fullName>
    </submittedName>
</protein>
<dbReference type="NCBIfam" id="NF009314">
    <property type="entry name" value="PRK12674.1-2"/>
    <property type="match status" value="1"/>
</dbReference>
<dbReference type="PANTHER" id="PTHR34703:SF1">
    <property type="entry name" value="ANTIPORTER SUBUNIT MNHG2-RELATED"/>
    <property type="match status" value="1"/>
</dbReference>
<reference evidence="2 3" key="1">
    <citation type="submission" date="2014-10" db="EMBL/GenBank/DDBJ databases">
        <title>Draft genome of anammox bacterium scalindua brodae, obtained using differential coverage binning of sequence data from two enrichment reactors.</title>
        <authorList>
            <person name="Speth D.R."/>
            <person name="Russ L."/>
            <person name="Kartal B."/>
            <person name="Op den Camp H.J."/>
            <person name="Dutilh B.E."/>
            <person name="Jetten M.S."/>
        </authorList>
    </citation>
    <scope>NUCLEOTIDE SEQUENCE [LARGE SCALE GENOMIC DNA]</scope>
    <source>
        <strain evidence="2">RU1</strain>
    </source>
</reference>
<accession>A0A0B0EGM1</accession>
<proteinExistence type="predicted"/>
<dbReference type="eggNOG" id="COG1320">
    <property type="taxonomic scope" value="Bacteria"/>
</dbReference>
<keyword evidence="1" id="KW-0472">Membrane</keyword>
<dbReference type="EMBL" id="JRYO01000182">
    <property type="protein sequence ID" value="KHE91724.1"/>
    <property type="molecule type" value="Genomic_DNA"/>
</dbReference>
<evidence type="ECO:0000313" key="2">
    <source>
        <dbReference type="EMBL" id="KHE91724.1"/>
    </source>
</evidence>
<sequence>MIREWICAILLVSGALFMFVGALGVVRLPDLFTRMHAATKSASFGSVLMLCAVAVYFGEVWIIFETLLVIFFIFLTTPVGTHMIGRVGYLLGTPLWQGTVINELQGRYNMRKRVLESGLHDSATQTGNENKMDNHLNEIK</sequence>
<dbReference type="PANTHER" id="PTHR34703">
    <property type="entry name" value="ANTIPORTER SUBUNIT MNHG2-RELATED"/>
    <property type="match status" value="1"/>
</dbReference>
<comment type="caution">
    <text evidence="2">The sequence shown here is derived from an EMBL/GenBank/DDBJ whole genome shotgun (WGS) entry which is preliminary data.</text>
</comment>